<reference evidence="25 26" key="1">
    <citation type="journal article" date="2015" name="Genome Announc.">
        <title>Expanding the biotechnology potential of lactobacilli through comparative genomics of 213 strains and associated genera.</title>
        <authorList>
            <person name="Sun Z."/>
            <person name="Harris H.M."/>
            <person name="McCann A."/>
            <person name="Guo C."/>
            <person name="Argimon S."/>
            <person name="Zhang W."/>
            <person name="Yang X."/>
            <person name="Jeffery I.B."/>
            <person name="Cooney J.C."/>
            <person name="Kagawa T.F."/>
            <person name="Liu W."/>
            <person name="Song Y."/>
            <person name="Salvetti E."/>
            <person name="Wrobel A."/>
            <person name="Rasinkangas P."/>
            <person name="Parkhill J."/>
            <person name="Rea M.C."/>
            <person name="O'Sullivan O."/>
            <person name="Ritari J."/>
            <person name="Douillard F.P."/>
            <person name="Paul Ross R."/>
            <person name="Yang R."/>
            <person name="Briner A.E."/>
            <person name="Felis G.E."/>
            <person name="de Vos W.M."/>
            <person name="Barrangou R."/>
            <person name="Klaenhammer T.R."/>
            <person name="Caufield P.W."/>
            <person name="Cui Y."/>
            <person name="Zhang H."/>
            <person name="O'Toole P.W."/>
        </authorList>
    </citation>
    <scope>NUCLEOTIDE SEQUENCE [LARGE SCALE GENOMIC DNA]</scope>
    <source>
        <strain evidence="25 26">DSM 15946</strain>
    </source>
</reference>
<comment type="similarity">
    <text evidence="5 17">Belongs to the PEP-utilizing enzyme family.</text>
</comment>
<evidence type="ECO:0000256" key="14">
    <source>
        <dbReference type="ARBA" id="ARBA00022777"/>
    </source>
</evidence>
<feature type="binding site" evidence="19">
    <location>
        <position position="313"/>
    </location>
    <ligand>
        <name>phosphoenolpyruvate</name>
        <dbReference type="ChEBI" id="CHEBI:58702"/>
    </ligand>
</feature>
<dbReference type="Proteomes" id="UP000050816">
    <property type="component" value="Unassembled WGS sequence"/>
</dbReference>
<comment type="subcellular location">
    <subcellularLocation>
        <location evidence="4 17">Cytoplasm</location>
    </subcellularLocation>
</comment>
<evidence type="ECO:0000256" key="8">
    <source>
        <dbReference type="ARBA" id="ARBA00022448"/>
    </source>
</evidence>
<evidence type="ECO:0000256" key="17">
    <source>
        <dbReference type="PIRNR" id="PIRNR000732"/>
    </source>
</evidence>
<feature type="binding site" evidence="19">
    <location>
        <position position="482"/>
    </location>
    <ligand>
        <name>phosphoenolpyruvate</name>
        <dbReference type="ChEBI" id="CHEBI:58702"/>
    </ligand>
</feature>
<evidence type="ECO:0000256" key="21">
    <source>
        <dbReference type="SAM" id="Coils"/>
    </source>
</evidence>
<dbReference type="GO" id="GO:0016301">
    <property type="term" value="F:kinase activity"/>
    <property type="evidence" value="ECO:0007669"/>
    <property type="project" value="UniProtKB-KW"/>
</dbReference>
<dbReference type="Pfam" id="PF05524">
    <property type="entry name" value="PEP-utilisers_N"/>
    <property type="match status" value="1"/>
</dbReference>
<dbReference type="InterPro" id="IPR036618">
    <property type="entry name" value="PtsI_HPr-bd_sf"/>
</dbReference>
<gene>
    <name evidence="25" type="ORF">FC43_GL000389</name>
</gene>
<evidence type="ECO:0000256" key="10">
    <source>
        <dbReference type="ARBA" id="ARBA00022597"/>
    </source>
</evidence>
<keyword evidence="8 17" id="KW-0813">Transport</keyword>
<keyword evidence="15 17" id="KW-0460">Magnesium</keyword>
<feature type="active site" description="Proton donor" evidence="18">
    <location>
        <position position="519"/>
    </location>
</feature>
<evidence type="ECO:0000256" key="13">
    <source>
        <dbReference type="ARBA" id="ARBA00022723"/>
    </source>
</evidence>
<dbReference type="SUPFAM" id="SSF47831">
    <property type="entry name" value="Enzyme I of the PEP:sugar phosphotransferase system HPr-binding (sub)domain"/>
    <property type="match status" value="1"/>
</dbReference>
<dbReference type="PATRIC" id="fig|1423760.3.peg.408"/>
<evidence type="ECO:0000256" key="7">
    <source>
        <dbReference type="ARBA" id="ARBA00016544"/>
    </source>
</evidence>
<dbReference type="InterPro" id="IPR008731">
    <property type="entry name" value="PTS_EIN"/>
</dbReference>
<evidence type="ECO:0000256" key="19">
    <source>
        <dbReference type="PIRSR" id="PIRSR000732-2"/>
    </source>
</evidence>
<protein>
    <recommendedName>
        <fullName evidence="7 17">Phosphoenolpyruvate-protein phosphotransferase</fullName>
        <ecNumber evidence="6 17">2.7.3.9</ecNumber>
    </recommendedName>
    <alternativeName>
        <fullName evidence="16 17">Phosphotransferase system, enzyme I</fullName>
    </alternativeName>
</protein>
<dbReference type="InterPro" id="IPR040442">
    <property type="entry name" value="Pyrv_kinase-like_dom_sf"/>
</dbReference>
<dbReference type="InterPro" id="IPR036637">
    <property type="entry name" value="Phosphohistidine_dom_sf"/>
</dbReference>
<accession>A0A0R1U5C7</accession>
<dbReference type="InterPro" id="IPR008279">
    <property type="entry name" value="PEP-util_enz_mobile_dom"/>
</dbReference>
<dbReference type="NCBIfam" id="TIGR01417">
    <property type="entry name" value="PTS_I_fam"/>
    <property type="match status" value="1"/>
</dbReference>
<dbReference type="InterPro" id="IPR018274">
    <property type="entry name" value="PEP_util_AS"/>
</dbReference>
<dbReference type="EMBL" id="AZFK01000077">
    <property type="protein sequence ID" value="KRL88445.1"/>
    <property type="molecule type" value="Genomic_DNA"/>
</dbReference>
<keyword evidence="10 17" id="KW-0762">Sugar transport</keyword>
<evidence type="ECO:0000256" key="4">
    <source>
        <dbReference type="ARBA" id="ARBA00004496"/>
    </source>
</evidence>
<dbReference type="GO" id="GO:0008965">
    <property type="term" value="F:phosphoenolpyruvate-protein phosphotransferase activity"/>
    <property type="evidence" value="ECO:0007669"/>
    <property type="project" value="UniProtKB-EC"/>
</dbReference>
<keyword evidence="12 17" id="KW-0598">Phosphotransferase system</keyword>
<name>A0A0R1U5C7_9LACO</name>
<dbReference type="InterPro" id="IPR000121">
    <property type="entry name" value="PEP_util_C"/>
</dbReference>
<feature type="domain" description="PEP-utilising enzyme mobile" evidence="22">
    <location>
        <begin position="170"/>
        <end position="242"/>
    </location>
</feature>
<comment type="function">
    <text evidence="3 17">General (non sugar-specific) component of the phosphoenolpyruvate-dependent sugar phosphotransferase system (sugar PTS). This major carbohydrate active-transport system catalyzes the phosphorylation of incoming sugar substrates concomitantly with their translocation across the cell membrane. Enzyme I transfers the phosphoryl group from phosphoenolpyruvate (PEP) to the phosphoryl carrier protein (HPr).</text>
</comment>
<dbReference type="SUPFAM" id="SSF52009">
    <property type="entry name" value="Phosphohistidine domain"/>
    <property type="match status" value="1"/>
</dbReference>
<keyword evidence="14 17" id="KW-0418">Kinase</keyword>
<feature type="binding site" evidence="20">
    <location>
        <position position="448"/>
    </location>
    <ligand>
        <name>Mg(2+)</name>
        <dbReference type="ChEBI" id="CHEBI:18420"/>
    </ligand>
</feature>
<evidence type="ECO:0000256" key="11">
    <source>
        <dbReference type="ARBA" id="ARBA00022679"/>
    </source>
</evidence>
<evidence type="ECO:0000256" key="1">
    <source>
        <dbReference type="ARBA" id="ARBA00000683"/>
    </source>
</evidence>
<dbReference type="PIRSF" id="PIRSF000732">
    <property type="entry name" value="PTS_enzyme_I"/>
    <property type="match status" value="1"/>
</dbReference>
<proteinExistence type="inferred from homology"/>
<comment type="catalytic activity">
    <reaction evidence="1 17">
        <text>L-histidyl-[protein] + phosphoenolpyruvate = N(pros)-phospho-L-histidyl-[protein] + pyruvate</text>
        <dbReference type="Rhea" id="RHEA:23880"/>
        <dbReference type="Rhea" id="RHEA-COMP:9745"/>
        <dbReference type="Rhea" id="RHEA-COMP:9746"/>
        <dbReference type="ChEBI" id="CHEBI:15361"/>
        <dbReference type="ChEBI" id="CHEBI:29979"/>
        <dbReference type="ChEBI" id="CHEBI:58702"/>
        <dbReference type="ChEBI" id="CHEBI:64837"/>
        <dbReference type="EC" id="2.7.3.9"/>
    </reaction>
</comment>
<evidence type="ECO:0000256" key="3">
    <source>
        <dbReference type="ARBA" id="ARBA00002728"/>
    </source>
</evidence>
<evidence type="ECO:0000256" key="2">
    <source>
        <dbReference type="ARBA" id="ARBA00001946"/>
    </source>
</evidence>
<evidence type="ECO:0000256" key="5">
    <source>
        <dbReference type="ARBA" id="ARBA00007837"/>
    </source>
</evidence>
<feature type="active site" description="Tele-phosphohistidine intermediate" evidence="18">
    <location>
        <position position="206"/>
    </location>
</feature>
<dbReference type="PANTHER" id="PTHR46244:SF3">
    <property type="entry name" value="PHOSPHOENOLPYRUVATE-PROTEIN PHOSPHOTRANSFERASE"/>
    <property type="match status" value="1"/>
</dbReference>
<dbReference type="Gene3D" id="3.20.20.60">
    <property type="entry name" value="Phosphoenolpyruvate-binding domains"/>
    <property type="match status" value="1"/>
</dbReference>
<dbReference type="Pfam" id="PF00391">
    <property type="entry name" value="PEP-utilizers"/>
    <property type="match status" value="1"/>
</dbReference>
<dbReference type="PROSITE" id="PS00370">
    <property type="entry name" value="PEP_ENZYMES_PHOS_SITE"/>
    <property type="match status" value="1"/>
</dbReference>
<evidence type="ECO:0000313" key="25">
    <source>
        <dbReference type="EMBL" id="KRL88445.1"/>
    </source>
</evidence>
<sequence>MVNVKRLPRRGGNYQMSTDVKGIAASDGFGIAPAYLLVDPDLTYETTQVEDTAAEYARVEAAFQASIDELSKIKENAKGRLGDEELEVFDAHIAILSDPEMMGQIKTDIEENHTGAEAAVDKVMTGFADMLAAMVDNQYMQERAADVKDVAKRALAHLLGKQLPDIAGIDHPVVIVAKEITPSDTSQMDAQFVKGIVTDLGGRTSHAAIMSRTLRIPAVVGSESITTTAQNGQMIVVDGLNGDVIVDADDATVKEYEQKAADFEKQRAQWAKLVDAPSVSKDGKEFEIAANIGTPDDVADAVKQGADGVGLFRSEFLYMGSDHLPSEDEQFEAYKKAVVGMNGKPVVVRTLDIGGDKPLDYLPLPEELNPFLGYRAIRICLERPDIFKPQLRALIRASEFGPLGIMFPMIGTVAELRAAKAIYNECLTELQASHPGIGKNVQLGMMIEVPLAAVNADNLAKEVDFFSIGTNDLIQYNFAADRGNDKVSYLYQPLNPAFLSLIKHVIDSAHRHGAKAAMCGEMAGDKYALPLLMGMGLDEYSMSATSILRTRSTMKDLDTAECAKLVDKAINECATVEEVKALVEKELG</sequence>
<evidence type="ECO:0000259" key="22">
    <source>
        <dbReference type="Pfam" id="PF00391"/>
    </source>
</evidence>
<dbReference type="GO" id="GO:0009401">
    <property type="term" value="P:phosphoenolpyruvate-dependent sugar phosphotransferase system"/>
    <property type="evidence" value="ECO:0007669"/>
    <property type="project" value="UniProtKB-KW"/>
</dbReference>
<organism evidence="25 26">
    <name type="scientific">Limosilactobacillus ingluviei DSM 15946</name>
    <dbReference type="NCBI Taxonomy" id="1423760"/>
    <lineage>
        <taxon>Bacteria</taxon>
        <taxon>Bacillati</taxon>
        <taxon>Bacillota</taxon>
        <taxon>Bacilli</taxon>
        <taxon>Lactobacillales</taxon>
        <taxon>Lactobacillaceae</taxon>
        <taxon>Limosilactobacillus</taxon>
    </lineage>
</organism>
<dbReference type="EC" id="2.7.3.9" evidence="6 17"/>
<keyword evidence="21" id="KW-0175">Coiled coil</keyword>
<dbReference type="GO" id="GO:0046872">
    <property type="term" value="F:metal ion binding"/>
    <property type="evidence" value="ECO:0007669"/>
    <property type="project" value="UniProtKB-KW"/>
</dbReference>
<evidence type="ECO:0000256" key="16">
    <source>
        <dbReference type="ARBA" id="ARBA00033235"/>
    </source>
</evidence>
<dbReference type="SUPFAM" id="SSF51621">
    <property type="entry name" value="Phosphoenolpyruvate/pyruvate domain"/>
    <property type="match status" value="1"/>
</dbReference>
<dbReference type="PANTHER" id="PTHR46244">
    <property type="entry name" value="PHOSPHOENOLPYRUVATE-PROTEIN PHOSPHOTRANSFERASE"/>
    <property type="match status" value="1"/>
</dbReference>
<evidence type="ECO:0000256" key="9">
    <source>
        <dbReference type="ARBA" id="ARBA00022490"/>
    </source>
</evidence>
<feature type="domain" description="Phosphotransferase system enzyme I N-terminal" evidence="24">
    <location>
        <begin position="21"/>
        <end position="143"/>
    </location>
</feature>
<evidence type="ECO:0000256" key="18">
    <source>
        <dbReference type="PIRSR" id="PIRSR000732-1"/>
    </source>
</evidence>
<comment type="cofactor">
    <cofactor evidence="2 17 20">
        <name>Mg(2+)</name>
        <dbReference type="ChEBI" id="CHEBI:18420"/>
    </cofactor>
</comment>
<dbReference type="PRINTS" id="PR01736">
    <property type="entry name" value="PHPHTRNFRASE"/>
</dbReference>
<dbReference type="Pfam" id="PF02896">
    <property type="entry name" value="PEP-utilizers_C"/>
    <property type="match status" value="1"/>
</dbReference>
<evidence type="ECO:0000256" key="15">
    <source>
        <dbReference type="ARBA" id="ARBA00022842"/>
    </source>
</evidence>
<evidence type="ECO:0000256" key="6">
    <source>
        <dbReference type="ARBA" id="ARBA00012232"/>
    </source>
</evidence>
<evidence type="ECO:0000313" key="26">
    <source>
        <dbReference type="Proteomes" id="UP000050816"/>
    </source>
</evidence>
<keyword evidence="25" id="KW-0670">Pyruvate</keyword>
<dbReference type="InterPro" id="IPR024692">
    <property type="entry name" value="PTS_EI"/>
</dbReference>
<dbReference type="InterPro" id="IPR050499">
    <property type="entry name" value="PEP-utilizing_PTS_enzyme"/>
</dbReference>
<keyword evidence="11 17" id="KW-0808">Transferase</keyword>
<evidence type="ECO:0000259" key="24">
    <source>
        <dbReference type="Pfam" id="PF05524"/>
    </source>
</evidence>
<dbReference type="GO" id="GO:0005737">
    <property type="term" value="C:cytoplasm"/>
    <property type="evidence" value="ECO:0007669"/>
    <property type="project" value="UniProtKB-SubCell"/>
</dbReference>
<dbReference type="AlphaFoldDB" id="A0A0R1U5C7"/>
<dbReference type="InterPro" id="IPR015813">
    <property type="entry name" value="Pyrv/PenolPyrv_kinase-like_dom"/>
</dbReference>
<feature type="coiled-coil region" evidence="21">
    <location>
        <begin position="246"/>
        <end position="273"/>
    </location>
</feature>
<comment type="caution">
    <text evidence="25">The sequence shown here is derived from an EMBL/GenBank/DDBJ whole genome shotgun (WGS) entry which is preliminary data.</text>
</comment>
<keyword evidence="13 17" id="KW-0479">Metal-binding</keyword>
<evidence type="ECO:0000256" key="20">
    <source>
        <dbReference type="PIRSR" id="PIRSR000732-3"/>
    </source>
</evidence>
<evidence type="ECO:0000259" key="23">
    <source>
        <dbReference type="Pfam" id="PF02896"/>
    </source>
</evidence>
<dbReference type="Gene3D" id="3.50.30.10">
    <property type="entry name" value="Phosphohistidine domain"/>
    <property type="match status" value="1"/>
</dbReference>
<feature type="domain" description="PEP-utilising enzyme C-terminal" evidence="23">
    <location>
        <begin position="268"/>
        <end position="558"/>
    </location>
</feature>
<dbReference type="InterPro" id="IPR006318">
    <property type="entry name" value="PTS_EI-like"/>
</dbReference>
<dbReference type="Gene3D" id="1.10.274.10">
    <property type="entry name" value="PtsI, HPr-binding domain"/>
    <property type="match status" value="1"/>
</dbReference>
<feature type="binding site" evidence="19">
    <location>
        <position position="349"/>
    </location>
    <ligand>
        <name>phosphoenolpyruvate</name>
        <dbReference type="ChEBI" id="CHEBI:58702"/>
    </ligand>
</feature>
<evidence type="ECO:0000256" key="12">
    <source>
        <dbReference type="ARBA" id="ARBA00022683"/>
    </source>
</evidence>
<keyword evidence="9 17" id="KW-0963">Cytoplasm</keyword>
<feature type="binding site" evidence="20">
    <location>
        <position position="472"/>
    </location>
    <ligand>
        <name>Mg(2+)</name>
        <dbReference type="ChEBI" id="CHEBI:18420"/>
    </ligand>
</feature>
<feature type="binding site" evidence="19">
    <location>
        <begin position="471"/>
        <end position="472"/>
    </location>
    <ligand>
        <name>phosphoenolpyruvate</name>
        <dbReference type="ChEBI" id="CHEBI:58702"/>
    </ligand>
</feature>